<reference evidence="2 3" key="1">
    <citation type="submission" date="2016-11" db="EMBL/GenBank/DDBJ databases">
        <authorList>
            <person name="Jaros S."/>
            <person name="Januszkiewicz K."/>
            <person name="Wedrychowicz H."/>
        </authorList>
    </citation>
    <scope>NUCLEOTIDE SEQUENCE [LARGE SCALE GENOMIC DNA]</scope>
    <source>
        <strain evidence="2 3">CGMCC 4.2025</strain>
    </source>
</reference>
<accession>A0A1M7AHM8</accession>
<dbReference type="RefSeq" id="WP_073495720.1">
    <property type="nucleotide sequence ID" value="NZ_FRBI01000004.1"/>
</dbReference>
<evidence type="ECO:0000313" key="2">
    <source>
        <dbReference type="EMBL" id="SHL42184.1"/>
    </source>
</evidence>
<evidence type="ECO:0000313" key="3">
    <source>
        <dbReference type="Proteomes" id="UP000184111"/>
    </source>
</evidence>
<organism evidence="2 3">
    <name type="scientific">Actinacidiphila paucisporea</name>
    <dbReference type="NCBI Taxonomy" id="310782"/>
    <lineage>
        <taxon>Bacteria</taxon>
        <taxon>Bacillati</taxon>
        <taxon>Actinomycetota</taxon>
        <taxon>Actinomycetes</taxon>
        <taxon>Kitasatosporales</taxon>
        <taxon>Streptomycetaceae</taxon>
        <taxon>Actinacidiphila</taxon>
    </lineage>
</organism>
<proteinExistence type="predicted"/>
<dbReference type="STRING" id="310782.SAMN05216499_10499"/>
<evidence type="ECO:0000259" key="1">
    <source>
        <dbReference type="PROSITE" id="PS51186"/>
    </source>
</evidence>
<dbReference type="AlphaFoldDB" id="A0A1M7AHM8"/>
<dbReference type="InterPro" id="IPR016181">
    <property type="entry name" value="Acyl_CoA_acyltransferase"/>
</dbReference>
<dbReference type="Gene3D" id="3.40.630.30">
    <property type="match status" value="1"/>
</dbReference>
<name>A0A1M7AHM8_9ACTN</name>
<dbReference type="OrthoDB" id="7942268at2"/>
<dbReference type="Pfam" id="PF00583">
    <property type="entry name" value="Acetyltransf_1"/>
    <property type="match status" value="1"/>
</dbReference>
<protein>
    <submittedName>
        <fullName evidence="2">Acetyltransferase (GNAT) family protein</fullName>
    </submittedName>
</protein>
<dbReference type="Proteomes" id="UP000184111">
    <property type="component" value="Unassembled WGS sequence"/>
</dbReference>
<dbReference type="GO" id="GO:0016747">
    <property type="term" value="F:acyltransferase activity, transferring groups other than amino-acyl groups"/>
    <property type="evidence" value="ECO:0007669"/>
    <property type="project" value="InterPro"/>
</dbReference>
<dbReference type="SUPFAM" id="SSF55729">
    <property type="entry name" value="Acyl-CoA N-acyltransferases (Nat)"/>
    <property type="match status" value="1"/>
</dbReference>
<dbReference type="CDD" id="cd04301">
    <property type="entry name" value="NAT_SF"/>
    <property type="match status" value="1"/>
</dbReference>
<keyword evidence="2" id="KW-0808">Transferase</keyword>
<gene>
    <name evidence="2" type="ORF">SAMN05216499_10499</name>
</gene>
<dbReference type="InterPro" id="IPR000182">
    <property type="entry name" value="GNAT_dom"/>
</dbReference>
<feature type="domain" description="N-acetyltransferase" evidence="1">
    <location>
        <begin position="192"/>
        <end position="325"/>
    </location>
</feature>
<sequence>MNWQPHPRGANGSTPVAGDVTVRPISGAEEVGLFSRLPYTLNGELADDLAEGRRRPGWMWVALRGGRVLARVGWWSRGDDTPSHLDVFDLDGDVPDRLEVAEHLMRTAMAAVVPAGAVPPEYIRFVPPGWREDAQVRQGVEERMAVLGRTGARLFVERLRLEWRPGTPIPAASGRVAFRPVRDAEEIVALMTTVLEGTLDAHSLADLTTMSPRETAAAHYGDELDRYRSPRHWWRVATLPDGEAVGFVVPARNDYHPIIAYIGVLPAHRGRGHIDDLLAEGTRVLAAHDAPRVRASTDLGNTPMARAFARAGYVDFERTLTMTWS</sequence>
<dbReference type="EMBL" id="FRBI01000004">
    <property type="protein sequence ID" value="SHL42184.1"/>
    <property type="molecule type" value="Genomic_DNA"/>
</dbReference>
<keyword evidence="3" id="KW-1185">Reference proteome</keyword>
<dbReference type="PROSITE" id="PS51186">
    <property type="entry name" value="GNAT"/>
    <property type="match status" value="1"/>
</dbReference>